<reference evidence="4 5" key="1">
    <citation type="journal article" date="2015" name="Sci. Rep.">
        <title>Bacteriophages of wastewater foaming-associated filamentous Gordonia reduce host levels in raw activated sludge.</title>
        <authorList>
            <person name="Liu M."/>
            <person name="Gill J.J."/>
            <person name="Young R."/>
            <person name="Summer E.J."/>
        </authorList>
    </citation>
    <scope>NUCLEOTIDE SEQUENCE [LARGE SCALE GENOMIC DNA]</scope>
</reference>
<dbReference type="RefSeq" id="YP_009223932.1">
    <property type="nucleotide sequence ID" value="NC_029074.1"/>
</dbReference>
<sequence>MAFVNGPQMMRDIATMCNQRYGINIVYAPGWETRGNGQSWPAGGPKGFIDHHTAGGNNIYLDQNLISGIPGLSGPLCNFAGLYDGDLAVVAAYPANHAGASGGWDTAPLPNTSMFNREVLGIEMQYRGTEPMSPAQYRTMCAVNRCAAIVLGWKNMNVIKTHNGTSIQGKWDPGYAPGKTYDINKIRSDATALDPNGSASEDPKIFDAIMTQLMGTRD</sequence>
<keyword evidence="5" id="KW-1185">Reference proteome</keyword>
<gene>
    <name evidence="4" type="ORF">GordTnk2_24</name>
</gene>
<dbReference type="InterPro" id="IPR002502">
    <property type="entry name" value="Amidase_domain"/>
</dbReference>
<dbReference type="SUPFAM" id="SSF55846">
    <property type="entry name" value="N-acetylmuramoyl-L-alanine amidase-like"/>
    <property type="match status" value="1"/>
</dbReference>
<organism evidence="4 5">
    <name type="scientific">Gordonia phage GordTnk2</name>
    <dbReference type="NCBI Taxonomy" id="1622192"/>
    <lineage>
        <taxon>Viruses</taxon>
        <taxon>Duplodnaviria</taxon>
        <taxon>Heunggongvirae</taxon>
        <taxon>Uroviricota</taxon>
        <taxon>Caudoviricetes</taxon>
        <taxon>Gordtnkvirus</taxon>
        <taxon>Gordtnkvirus gordtnk2</taxon>
    </lineage>
</organism>
<dbReference type="GO" id="GO:0001897">
    <property type="term" value="P:symbiont-mediated cytolysis of host cell"/>
    <property type="evidence" value="ECO:0007669"/>
    <property type="project" value="UniProtKB-ARBA"/>
</dbReference>
<feature type="domain" description="N-acetylmuramoyl-L-alanine amidase" evidence="3">
    <location>
        <begin position="45"/>
        <end position="174"/>
    </location>
</feature>
<proteinExistence type="predicted"/>
<evidence type="ECO:0000259" key="3">
    <source>
        <dbReference type="Pfam" id="PF01510"/>
    </source>
</evidence>
<dbReference type="GO" id="GO:0009253">
    <property type="term" value="P:peptidoglycan catabolic process"/>
    <property type="evidence" value="ECO:0007669"/>
    <property type="project" value="InterPro"/>
</dbReference>
<protein>
    <submittedName>
        <fullName evidence="4">Lysin A</fullName>
    </submittedName>
</protein>
<dbReference type="GeneID" id="26795071"/>
<evidence type="ECO:0000313" key="4">
    <source>
        <dbReference type="EMBL" id="AKC02764.1"/>
    </source>
</evidence>
<dbReference type="EMBL" id="KP790008">
    <property type="protein sequence ID" value="AKC02764.1"/>
    <property type="molecule type" value="Genomic_DNA"/>
</dbReference>
<dbReference type="Proteomes" id="UP000033020">
    <property type="component" value="Segment"/>
</dbReference>
<dbReference type="GO" id="GO:0008745">
    <property type="term" value="F:N-acetylmuramoyl-L-alanine amidase activity"/>
    <property type="evidence" value="ECO:0007669"/>
    <property type="project" value="InterPro"/>
</dbReference>
<dbReference type="GO" id="GO:0042742">
    <property type="term" value="P:defense response to bacterium"/>
    <property type="evidence" value="ECO:0007669"/>
    <property type="project" value="UniProtKB-KW"/>
</dbReference>
<dbReference type="KEGG" id="vg:26795071"/>
<dbReference type="Pfam" id="PF01510">
    <property type="entry name" value="Amidase_2"/>
    <property type="match status" value="1"/>
</dbReference>
<dbReference type="InterPro" id="IPR036505">
    <property type="entry name" value="Amidase/PGRP_sf"/>
</dbReference>
<keyword evidence="2" id="KW-0081">Bacteriolytic enzyme</keyword>
<evidence type="ECO:0000256" key="1">
    <source>
        <dbReference type="ARBA" id="ARBA00022529"/>
    </source>
</evidence>
<evidence type="ECO:0000256" key="2">
    <source>
        <dbReference type="ARBA" id="ARBA00022638"/>
    </source>
</evidence>
<name>A0A0E3T6F9_9CAUD</name>
<dbReference type="Gene3D" id="3.40.80.10">
    <property type="entry name" value="Peptidoglycan recognition protein-like"/>
    <property type="match status" value="1"/>
</dbReference>
<evidence type="ECO:0000313" key="5">
    <source>
        <dbReference type="Proteomes" id="UP000033020"/>
    </source>
</evidence>
<accession>A0A0E3T6F9</accession>
<keyword evidence="1" id="KW-0929">Antimicrobial</keyword>